<dbReference type="InterPro" id="IPR003439">
    <property type="entry name" value="ABC_transporter-like_ATP-bd"/>
</dbReference>
<keyword evidence="1" id="KW-0547">Nucleotide-binding</keyword>
<dbReference type="SMART" id="SM00382">
    <property type="entry name" value="AAA"/>
    <property type="match status" value="2"/>
</dbReference>
<dbReference type="PANTHER" id="PTHR43790:SF4">
    <property type="entry name" value="GUANOSINE IMPORT ATP-BINDING PROTEIN NUPO"/>
    <property type="match status" value="1"/>
</dbReference>
<dbReference type="InterPro" id="IPR050107">
    <property type="entry name" value="ABC_carbohydrate_import_ATPase"/>
</dbReference>
<dbReference type="SUPFAM" id="SSF52540">
    <property type="entry name" value="P-loop containing nucleoside triphosphate hydrolases"/>
    <property type="match status" value="2"/>
</dbReference>
<dbReference type="AlphaFoldDB" id="A0A1E5QNQ1"/>
<evidence type="ECO:0000313" key="4">
    <source>
        <dbReference type="EMBL" id="OEJ76302.1"/>
    </source>
</evidence>
<feature type="domain" description="ABC transporter" evidence="3">
    <location>
        <begin position="245"/>
        <end position="486"/>
    </location>
</feature>
<protein>
    <submittedName>
        <fullName evidence="4">Sugar ABC transporter ATP-binding protein</fullName>
    </submittedName>
</protein>
<organism evidence="4">
    <name type="scientific">Desertifilum tharense IPPAS B-1220</name>
    <dbReference type="NCBI Taxonomy" id="1781255"/>
    <lineage>
        <taxon>Bacteria</taxon>
        <taxon>Bacillati</taxon>
        <taxon>Cyanobacteriota</taxon>
        <taxon>Cyanophyceae</taxon>
        <taxon>Desertifilales</taxon>
        <taxon>Desertifilaceae</taxon>
        <taxon>Desertifilum</taxon>
    </lineage>
</organism>
<dbReference type="PROSITE" id="PS50893">
    <property type="entry name" value="ABC_TRANSPORTER_2"/>
    <property type="match status" value="2"/>
</dbReference>
<accession>A0A1E5QNQ1</accession>
<feature type="domain" description="ABC transporter" evidence="3">
    <location>
        <begin position="3"/>
        <end position="236"/>
    </location>
</feature>
<dbReference type="InterPro" id="IPR027417">
    <property type="entry name" value="P-loop_NTPase"/>
</dbReference>
<reference evidence="4" key="1">
    <citation type="submission" date="2016-09" db="EMBL/GenBank/DDBJ databases">
        <title>Draft genome of thermotolerant cyanobacterium Desertifilum sp. strain IPPAS B-1220.</title>
        <authorList>
            <person name="Sinetova M.A."/>
            <person name="Bolakhan K."/>
            <person name="Zayadan B.K."/>
            <person name="Mironov K.S."/>
            <person name="Ustinova V."/>
            <person name="Kupriyanova E.V."/>
            <person name="Sidorov R.A."/>
            <person name="Skrypnik A.N."/>
            <person name="Gogoleva N.E."/>
            <person name="Gogolev Y.V."/>
            <person name="Los D.A."/>
        </authorList>
    </citation>
    <scope>NUCLEOTIDE SEQUENCE [LARGE SCALE GENOMIC DNA]</scope>
    <source>
        <strain evidence="4">IPPAS B-1220</strain>
    </source>
</reference>
<dbReference type="Gene3D" id="3.40.50.300">
    <property type="entry name" value="P-loop containing nucleotide triphosphate hydrolases"/>
    <property type="match status" value="2"/>
</dbReference>
<dbReference type="CDD" id="cd03216">
    <property type="entry name" value="ABC_Carb_Monos_I"/>
    <property type="match status" value="1"/>
</dbReference>
<keyword evidence="2 4" id="KW-0067">ATP-binding</keyword>
<proteinExistence type="predicted"/>
<dbReference type="GO" id="GO:0016887">
    <property type="term" value="F:ATP hydrolysis activity"/>
    <property type="evidence" value="ECO:0007669"/>
    <property type="project" value="InterPro"/>
</dbReference>
<comment type="caution">
    <text evidence="4">The sequence shown here is derived from an EMBL/GenBank/DDBJ whole genome shotgun (WGS) entry which is preliminary data.</text>
</comment>
<dbReference type="STRING" id="1781255.BH720_04645"/>
<evidence type="ECO:0000256" key="1">
    <source>
        <dbReference type="ARBA" id="ARBA00022741"/>
    </source>
</evidence>
<gene>
    <name evidence="4" type="ORF">BH720_04645</name>
</gene>
<sequence>MKVELHHITKRFSQVLANDRISLTVEAGSIHGLLGENGAGKSTLVKILSGFIAPDTGEIWLDGQPVKYRTPAGAIAAGVGMLHQDPLDFPPLDVLDNFIAGKTGQWLLDRQAAKREFLQLAAQFNFQLDIHEPVANLTVGERQQLEILRLLSLGVNTLILDEPTTGISASQKHALFEALKVLAQQGKSIIFVSHKLEDVEILCDRVTVMKQGQVVGREPIPCPAAKLVAMMFDRELAPPVKPPTVRAEPMLELQGIVLNGDRLTVAIDQLSVQKGEVIGLAGLEGSGQRLLLLCCAGLLAPQSGKILLDSQDITQASYKEYLNIGIGYSPADRLREGLIGGLSIQDHFTLRQPQKSFFIDRKTIAKATQEAIALFNIKGRPQTPVERLSGGNQQRTQLALLPVPLNLLLMEHPTRGLDIESALWVWQQLIARCEGGTSILFASSDLDEIMQYSDRILVFSGGQVSPPIPTSQLTVEQLGQAIGGKFTPLQPQT</sequence>
<dbReference type="Pfam" id="PF00005">
    <property type="entry name" value="ABC_tran"/>
    <property type="match status" value="2"/>
</dbReference>
<dbReference type="EMBL" id="MJGC01000039">
    <property type="protein sequence ID" value="OEJ76302.1"/>
    <property type="molecule type" value="Genomic_DNA"/>
</dbReference>
<evidence type="ECO:0000259" key="3">
    <source>
        <dbReference type="PROSITE" id="PS50893"/>
    </source>
</evidence>
<dbReference type="PANTHER" id="PTHR43790">
    <property type="entry name" value="CARBOHYDRATE TRANSPORT ATP-BINDING PROTEIN MG119-RELATED"/>
    <property type="match status" value="1"/>
</dbReference>
<dbReference type="GO" id="GO:0005524">
    <property type="term" value="F:ATP binding"/>
    <property type="evidence" value="ECO:0007669"/>
    <property type="project" value="UniProtKB-KW"/>
</dbReference>
<name>A0A1E5QNQ1_9CYAN</name>
<dbReference type="OrthoDB" id="9771863at2"/>
<dbReference type="RefSeq" id="WP_069966002.1">
    <property type="nucleotide sequence ID" value="NZ_CM124774.1"/>
</dbReference>
<evidence type="ECO:0000256" key="2">
    <source>
        <dbReference type="ARBA" id="ARBA00022840"/>
    </source>
</evidence>
<dbReference type="InterPro" id="IPR003593">
    <property type="entry name" value="AAA+_ATPase"/>
</dbReference>